<dbReference type="Proteomes" id="UP000253383">
    <property type="component" value="Unassembled WGS sequence"/>
</dbReference>
<keyword evidence="2" id="KW-0255">Endonuclease</keyword>
<dbReference type="GO" id="GO:0004519">
    <property type="term" value="F:endonuclease activity"/>
    <property type="evidence" value="ECO:0007669"/>
    <property type="project" value="UniProtKB-KW"/>
</dbReference>
<reference evidence="2 3" key="1">
    <citation type="submission" date="2018-07" db="EMBL/GenBank/DDBJ databases">
        <title>Genome analysis of Larkinella rosea.</title>
        <authorList>
            <person name="Zhou Z."/>
            <person name="Wang G."/>
        </authorList>
    </citation>
    <scope>NUCLEOTIDE SEQUENCE [LARGE SCALE GENOMIC DNA]</scope>
    <source>
        <strain evidence="3">zzj9</strain>
    </source>
</reference>
<dbReference type="EMBL" id="QOWE01000008">
    <property type="protein sequence ID" value="RCR69501.1"/>
    <property type="molecule type" value="Genomic_DNA"/>
</dbReference>
<evidence type="ECO:0000313" key="3">
    <source>
        <dbReference type="Proteomes" id="UP000253383"/>
    </source>
</evidence>
<feature type="domain" description="Putative restriction endonuclease" evidence="1">
    <location>
        <begin position="26"/>
        <end position="187"/>
    </location>
</feature>
<dbReference type="SUPFAM" id="SSF52980">
    <property type="entry name" value="Restriction endonuclease-like"/>
    <property type="match status" value="1"/>
</dbReference>
<comment type="caution">
    <text evidence="2">The sequence shown here is derived from an EMBL/GenBank/DDBJ whole genome shotgun (WGS) entry which is preliminary data.</text>
</comment>
<dbReference type="InterPro" id="IPR008538">
    <property type="entry name" value="Uma2"/>
</dbReference>
<organism evidence="2 3">
    <name type="scientific">Larkinella punicea</name>
    <dbReference type="NCBI Taxonomy" id="2315727"/>
    <lineage>
        <taxon>Bacteria</taxon>
        <taxon>Pseudomonadati</taxon>
        <taxon>Bacteroidota</taxon>
        <taxon>Cytophagia</taxon>
        <taxon>Cytophagales</taxon>
        <taxon>Spirosomataceae</taxon>
        <taxon>Larkinella</taxon>
    </lineage>
</organism>
<protein>
    <submittedName>
        <fullName evidence="2">Uma2 family endonuclease</fullName>
    </submittedName>
</protein>
<gene>
    <name evidence="2" type="ORF">DUE52_11665</name>
</gene>
<sequence>MSDFQYIEILEQRTMGQIVEKTHYTVEEYLALEQESDVKHEYINGVIYDMAGGTPAHSLVGTNTTRELGNSLKGKPCRVYNSDLALALSESQYVYPDASIICGPLQTFGINKNAANNPIVIIEVFSPSTKGYDKRWKFRLYRQVPSFQQYVQISPDRVLVDVFTKVEDDLWRIASYWRLTDTVRLESVDAEIPMSEIYLGVDVQEEPE</sequence>
<keyword evidence="2" id="KW-0378">Hydrolase</keyword>
<dbReference type="InterPro" id="IPR011335">
    <property type="entry name" value="Restrct_endonuc-II-like"/>
</dbReference>
<keyword evidence="2" id="KW-0540">Nuclease</keyword>
<dbReference type="CDD" id="cd06260">
    <property type="entry name" value="DUF820-like"/>
    <property type="match status" value="1"/>
</dbReference>
<dbReference type="PANTHER" id="PTHR36558">
    <property type="entry name" value="GLR1098 PROTEIN"/>
    <property type="match status" value="1"/>
</dbReference>
<name>A0A368JTI3_9BACT</name>
<dbReference type="InterPro" id="IPR012296">
    <property type="entry name" value="Nuclease_put_TT1808"/>
</dbReference>
<dbReference type="AlphaFoldDB" id="A0A368JTI3"/>
<dbReference type="PANTHER" id="PTHR36558:SF1">
    <property type="entry name" value="RESTRICTION ENDONUCLEASE DOMAIN-CONTAINING PROTEIN-RELATED"/>
    <property type="match status" value="1"/>
</dbReference>
<evidence type="ECO:0000259" key="1">
    <source>
        <dbReference type="Pfam" id="PF05685"/>
    </source>
</evidence>
<proteinExistence type="predicted"/>
<accession>A0A368JTI3</accession>
<dbReference type="Pfam" id="PF05685">
    <property type="entry name" value="Uma2"/>
    <property type="match status" value="1"/>
</dbReference>
<evidence type="ECO:0000313" key="2">
    <source>
        <dbReference type="EMBL" id="RCR69501.1"/>
    </source>
</evidence>
<dbReference type="Gene3D" id="3.90.1570.10">
    <property type="entry name" value="tt1808, chain A"/>
    <property type="match status" value="1"/>
</dbReference>
<keyword evidence="3" id="KW-1185">Reference proteome</keyword>
<dbReference type="OrthoDB" id="668969at2"/>